<dbReference type="AlphaFoldDB" id="A0A7X0ZF42"/>
<keyword evidence="6 11" id="KW-0732">Signal</keyword>
<evidence type="ECO:0000313" key="15">
    <source>
        <dbReference type="EMBL" id="MBC2286170.1"/>
    </source>
</evidence>
<comment type="similarity">
    <text evidence="2">Belongs to the internalin family.</text>
</comment>
<dbReference type="InterPro" id="IPR012569">
    <property type="entry name" value="Inl_IR"/>
</dbReference>
<dbReference type="EMBL" id="JAARZO010000001">
    <property type="protein sequence ID" value="MBC2286170.1"/>
    <property type="molecule type" value="Genomic_DNA"/>
</dbReference>
<dbReference type="InterPro" id="IPR025875">
    <property type="entry name" value="Leu-rich_rpt_4"/>
</dbReference>
<dbReference type="Gene3D" id="3.80.10.10">
    <property type="entry name" value="Ribonuclease Inhibitor"/>
    <property type="match status" value="1"/>
</dbReference>
<evidence type="ECO:0000259" key="14">
    <source>
        <dbReference type="Pfam" id="PF12354"/>
    </source>
</evidence>
<comment type="subcellular location">
    <subcellularLocation>
        <location evidence="1">Secreted</location>
        <location evidence="1">Cell wall</location>
        <topology evidence="1">Peptidoglycan-anchor</topology>
    </subcellularLocation>
</comment>
<sequence>MKKTITMSLLVISLILIGFISSPNANASEKDILTSPKPINEVFPDENLAKIIAEVTYKSSSADEVSQADLDKITKLDGSNSDRMPGPIIYSIEGVEYLQNLLEFNISEQSVSNISPLEGLSQLETVYISENRISDLSPLSKSPNIKILHASGNNISNISALSSCPNINVLELNNNSISDISVLRDFPADQFVYIYLDNNRIEDISPLAGKSFHQLTLNDNEISDISPLSMMTLYSEYSWTDNFYIDISNNHISDISSLKNADLGKLDYFFAEDQSIINQPKAFSTNFTLENKVKNIDGTPATPQNISNNGIYSDDILSWQLPSFVANLDYSFSETTQIGRSTGEFSGKVTQSLVEGYTVTFDNEGILSAETFATDELVTEPTEPSKNGFKFTGWYDAKTGGKKWNFAIDKMPANNMTLYAQYEELTTDPVTPINPPESTEPNNPAKPAETVYSEESGNLEIKEEQSGITTASETATSLDDSKQQTELEKSTLPKTGDTNLYLVLIGLLFIGFAGLLWKKKHI</sequence>
<dbReference type="InterPro" id="IPR014756">
    <property type="entry name" value="Ig_E-set"/>
</dbReference>
<keyword evidence="8" id="KW-0572">Peptidoglycan-anchor</keyword>
<reference evidence="15 16" key="1">
    <citation type="submission" date="2020-03" db="EMBL/GenBank/DDBJ databases">
        <title>Soil Listeria distribution.</title>
        <authorList>
            <person name="Liao J."/>
            <person name="Wiedmann M."/>
        </authorList>
    </citation>
    <scope>NUCLEOTIDE SEQUENCE [LARGE SCALE GENOMIC DNA]</scope>
    <source>
        <strain evidence="15 16">FSL L7-0072</strain>
    </source>
</reference>
<organism evidence="15 16">
    <name type="scientific">Listeria farberi</name>
    <dbReference type="NCBI Taxonomy" id="2713500"/>
    <lineage>
        <taxon>Bacteria</taxon>
        <taxon>Bacillati</taxon>
        <taxon>Bacillota</taxon>
        <taxon>Bacilli</taxon>
        <taxon>Bacillales</taxon>
        <taxon>Listeriaceae</taxon>
        <taxon>Listeria</taxon>
    </lineage>
</organism>
<dbReference type="InterPro" id="IPR001611">
    <property type="entry name" value="Leu-rich_rpt"/>
</dbReference>
<dbReference type="RefSeq" id="WP_185607595.1">
    <property type="nucleotide sequence ID" value="NZ_JAARZO010000001.1"/>
</dbReference>
<dbReference type="InterPro" id="IPR024634">
    <property type="entry name" value="Internalin_N"/>
</dbReference>
<evidence type="ECO:0000256" key="6">
    <source>
        <dbReference type="ARBA" id="ARBA00022729"/>
    </source>
</evidence>
<accession>A0A7X0ZF42</accession>
<gene>
    <name evidence="15" type="ORF">HCB47_00765</name>
</gene>
<evidence type="ECO:0000256" key="10">
    <source>
        <dbReference type="SAM" id="Phobius"/>
    </source>
</evidence>
<dbReference type="InterPro" id="IPR014755">
    <property type="entry name" value="Cu-Rt/internalin_Ig-like"/>
</dbReference>
<dbReference type="Gene3D" id="1.10.8.390">
    <property type="entry name" value="Internalin N-terminal Cap domain-like"/>
    <property type="match status" value="1"/>
</dbReference>
<feature type="domain" description="Gram-positive cocci surface proteins LPxTG" evidence="12">
    <location>
        <begin position="489"/>
        <end position="520"/>
    </location>
</feature>
<evidence type="ECO:0000256" key="3">
    <source>
        <dbReference type="ARBA" id="ARBA00022512"/>
    </source>
</evidence>
<evidence type="ECO:0000259" key="13">
    <source>
        <dbReference type="Pfam" id="PF08191"/>
    </source>
</evidence>
<keyword evidence="10" id="KW-0812">Transmembrane</keyword>
<dbReference type="NCBIfam" id="TIGR02543">
    <property type="entry name" value="List_Bact_rpt"/>
    <property type="match status" value="1"/>
</dbReference>
<feature type="signal peptide" evidence="11">
    <location>
        <begin position="1"/>
        <end position="27"/>
    </location>
</feature>
<name>A0A7X0ZF42_9LIST</name>
<dbReference type="Pfam" id="PF12354">
    <property type="entry name" value="Internalin_N"/>
    <property type="match status" value="1"/>
</dbReference>
<dbReference type="InterPro" id="IPR032675">
    <property type="entry name" value="LRR_dom_sf"/>
</dbReference>
<feature type="domain" description="Internalin N-terminal" evidence="14">
    <location>
        <begin position="32"/>
        <end position="71"/>
    </location>
</feature>
<evidence type="ECO:0000256" key="1">
    <source>
        <dbReference type="ARBA" id="ARBA00004168"/>
    </source>
</evidence>
<dbReference type="Gene3D" id="2.60.40.4270">
    <property type="entry name" value="Listeria-Bacteroides repeat domain"/>
    <property type="match status" value="1"/>
</dbReference>
<keyword evidence="7" id="KW-0677">Repeat</keyword>
<dbReference type="PROSITE" id="PS51450">
    <property type="entry name" value="LRR"/>
    <property type="match status" value="4"/>
</dbReference>
<feature type="transmembrane region" description="Helical" evidence="10">
    <location>
        <begin position="500"/>
        <end position="517"/>
    </location>
</feature>
<evidence type="ECO:0000256" key="11">
    <source>
        <dbReference type="SAM" id="SignalP"/>
    </source>
</evidence>
<dbReference type="InterPro" id="IPR042229">
    <property type="entry name" value="Listeria/Bacterioides_rpt_sf"/>
</dbReference>
<keyword evidence="3" id="KW-0134">Cell wall</keyword>
<dbReference type="SUPFAM" id="SSF81296">
    <property type="entry name" value="E set domains"/>
    <property type="match status" value="1"/>
</dbReference>
<feature type="domain" description="Internalin Ig-like inter-repeat region" evidence="13">
    <location>
        <begin position="298"/>
        <end position="353"/>
    </location>
</feature>
<dbReference type="InterPro" id="IPR019931">
    <property type="entry name" value="LPXTG_anchor"/>
</dbReference>
<evidence type="ECO:0000256" key="4">
    <source>
        <dbReference type="ARBA" id="ARBA00022525"/>
    </source>
</evidence>
<evidence type="ECO:0000313" key="16">
    <source>
        <dbReference type="Proteomes" id="UP000558070"/>
    </source>
</evidence>
<evidence type="ECO:0000256" key="9">
    <source>
        <dbReference type="SAM" id="MobiDB-lite"/>
    </source>
</evidence>
<keyword evidence="5" id="KW-0433">Leucine-rich repeat</keyword>
<dbReference type="NCBIfam" id="TIGR01167">
    <property type="entry name" value="LPXTG_anchor"/>
    <property type="match status" value="1"/>
</dbReference>
<dbReference type="PANTHER" id="PTHR46652">
    <property type="entry name" value="LEUCINE-RICH REPEAT AND IQ DOMAIN-CONTAINING PROTEIN 1-RELATED"/>
    <property type="match status" value="1"/>
</dbReference>
<evidence type="ECO:0000256" key="8">
    <source>
        <dbReference type="ARBA" id="ARBA00023088"/>
    </source>
</evidence>
<feature type="region of interest" description="Disordered" evidence="9">
    <location>
        <begin position="429"/>
        <end position="490"/>
    </location>
</feature>
<keyword evidence="10" id="KW-0472">Membrane</keyword>
<dbReference type="Pfam" id="PF08191">
    <property type="entry name" value="LRR_adjacent"/>
    <property type="match status" value="1"/>
</dbReference>
<evidence type="ECO:0000256" key="2">
    <source>
        <dbReference type="ARBA" id="ARBA00009432"/>
    </source>
</evidence>
<dbReference type="Gene3D" id="2.60.40.1220">
    <property type="match status" value="1"/>
</dbReference>
<feature type="compositionally biased region" description="Basic and acidic residues" evidence="9">
    <location>
        <begin position="479"/>
        <end position="490"/>
    </location>
</feature>
<protein>
    <submittedName>
        <fullName evidence="15">LPXTG cell wall anchor domain-containing protein</fullName>
    </submittedName>
</protein>
<proteinExistence type="inferred from homology"/>
<feature type="compositionally biased region" description="Polar residues" evidence="9">
    <location>
        <begin position="466"/>
        <end position="478"/>
    </location>
</feature>
<evidence type="ECO:0000256" key="5">
    <source>
        <dbReference type="ARBA" id="ARBA00022614"/>
    </source>
</evidence>
<dbReference type="Pfam" id="PF09479">
    <property type="entry name" value="Flg_new"/>
    <property type="match status" value="1"/>
</dbReference>
<comment type="caution">
    <text evidence="15">The sequence shown here is derived from an EMBL/GenBank/DDBJ whole genome shotgun (WGS) entry which is preliminary data.</text>
</comment>
<feature type="chain" id="PRO_5031345255" evidence="11">
    <location>
        <begin position="28"/>
        <end position="522"/>
    </location>
</feature>
<dbReference type="Pfam" id="PF12799">
    <property type="entry name" value="LRR_4"/>
    <property type="match status" value="1"/>
</dbReference>
<keyword evidence="10" id="KW-1133">Transmembrane helix</keyword>
<dbReference type="PANTHER" id="PTHR46652:SF3">
    <property type="entry name" value="LEUCINE-RICH REPEAT-CONTAINING PROTEIN 9"/>
    <property type="match status" value="1"/>
</dbReference>
<dbReference type="Proteomes" id="UP000558070">
    <property type="component" value="Unassembled WGS sequence"/>
</dbReference>
<dbReference type="InterPro" id="IPR013378">
    <property type="entry name" value="InlB-like_B-rpt"/>
</dbReference>
<evidence type="ECO:0000256" key="7">
    <source>
        <dbReference type="ARBA" id="ARBA00022737"/>
    </source>
</evidence>
<dbReference type="Pfam" id="PF00746">
    <property type="entry name" value="Gram_pos_anchor"/>
    <property type="match status" value="1"/>
</dbReference>
<dbReference type="InterPro" id="IPR050836">
    <property type="entry name" value="SDS22/Internalin_LRR"/>
</dbReference>
<dbReference type="SUPFAM" id="SSF52058">
    <property type="entry name" value="L domain-like"/>
    <property type="match status" value="1"/>
</dbReference>
<evidence type="ECO:0000259" key="12">
    <source>
        <dbReference type="Pfam" id="PF00746"/>
    </source>
</evidence>
<keyword evidence="4" id="KW-0964">Secreted</keyword>